<gene>
    <name evidence="3" type="ORF">NX720_22805</name>
</gene>
<evidence type="ECO:0000313" key="3">
    <source>
        <dbReference type="EMBL" id="UYM15630.1"/>
    </source>
</evidence>
<protein>
    <submittedName>
        <fullName evidence="3">Uncharacterized protein</fullName>
    </submittedName>
</protein>
<evidence type="ECO:0000313" key="4">
    <source>
        <dbReference type="Proteomes" id="UP001163255"/>
    </source>
</evidence>
<keyword evidence="4" id="KW-1185">Reference proteome</keyword>
<sequence length="320" mass="35504">MKKSIKSILKVFVAFLSLMPFWVFAEGTHNEYVYKFITPYGGEQKIKLETSDTRIHSQAGNLLSVTVRTSPEGGLERTDLLTAGFAVPNNNPQIMTTTDLDQLADIFSPRLWNCRILASLNQWTNFLPWPLSNSIFLYLDQQANNLNSLLFPSALQRRFRIPTFINPANLRALGQIDTSSRDNSGMGPFGDLSSVTVTGIRQQTPTETTFSVEAPHFRGGSTYGSITVNRRAEVTHANFGLYGSVTLISSDHDVPNEQPRDSDGYDSDYGCFLDEDNSGIEQRGSEGHLNLNDPRTPEGSTGPCEACGCPFRGVRRSDYQ</sequence>
<name>A0ABY6GSG0_9GAMM</name>
<evidence type="ECO:0000256" key="2">
    <source>
        <dbReference type="SAM" id="SignalP"/>
    </source>
</evidence>
<proteinExistence type="predicted"/>
<organism evidence="3 4">
    <name type="scientific">Endozoicomonas euniceicola</name>
    <dbReference type="NCBI Taxonomy" id="1234143"/>
    <lineage>
        <taxon>Bacteria</taxon>
        <taxon>Pseudomonadati</taxon>
        <taxon>Pseudomonadota</taxon>
        <taxon>Gammaproteobacteria</taxon>
        <taxon>Oceanospirillales</taxon>
        <taxon>Endozoicomonadaceae</taxon>
        <taxon>Endozoicomonas</taxon>
    </lineage>
</organism>
<dbReference type="RefSeq" id="WP_262597753.1">
    <property type="nucleotide sequence ID" value="NZ_CP103300.1"/>
</dbReference>
<feature type="chain" id="PRO_5045661701" evidence="2">
    <location>
        <begin position="26"/>
        <end position="320"/>
    </location>
</feature>
<dbReference type="Proteomes" id="UP001163255">
    <property type="component" value="Chromosome"/>
</dbReference>
<feature type="signal peptide" evidence="2">
    <location>
        <begin position="1"/>
        <end position="25"/>
    </location>
</feature>
<evidence type="ECO:0000256" key="1">
    <source>
        <dbReference type="SAM" id="MobiDB-lite"/>
    </source>
</evidence>
<reference evidence="3" key="1">
    <citation type="submission" date="2022-10" db="EMBL/GenBank/DDBJ databases">
        <title>Completed Genome Sequence of two octocoral isolated bacterium, Endozoicomonas euniceicola EF212T and Endozoicomonas gorgoniicola PS125T.</title>
        <authorList>
            <person name="Chiou Y.-J."/>
            <person name="Chen Y.-H."/>
        </authorList>
    </citation>
    <scope>NUCLEOTIDE SEQUENCE</scope>
    <source>
        <strain evidence="3">EF212</strain>
    </source>
</reference>
<feature type="compositionally biased region" description="Basic and acidic residues" evidence="1">
    <location>
        <begin position="250"/>
        <end position="263"/>
    </location>
</feature>
<keyword evidence="2" id="KW-0732">Signal</keyword>
<feature type="region of interest" description="Disordered" evidence="1">
    <location>
        <begin position="249"/>
        <end position="305"/>
    </location>
</feature>
<accession>A0ABY6GSG0</accession>
<dbReference type="EMBL" id="CP103300">
    <property type="protein sequence ID" value="UYM15630.1"/>
    <property type="molecule type" value="Genomic_DNA"/>
</dbReference>